<dbReference type="InterPro" id="IPR058247">
    <property type="entry name" value="DUF1453"/>
</dbReference>
<dbReference type="InterPro" id="IPR031306">
    <property type="entry name" value="CcdC"/>
</dbReference>
<keyword evidence="1" id="KW-0812">Transmembrane</keyword>
<keyword evidence="1" id="KW-1133">Transmembrane helix</keyword>
<feature type="transmembrane region" description="Helical" evidence="1">
    <location>
        <begin position="6"/>
        <end position="22"/>
    </location>
</feature>
<feature type="transmembrane region" description="Helical" evidence="1">
    <location>
        <begin position="63"/>
        <end position="84"/>
    </location>
</feature>
<evidence type="ECO:0000256" key="1">
    <source>
        <dbReference type="SAM" id="Phobius"/>
    </source>
</evidence>
<accession>A0ABW0HIU9</accession>
<dbReference type="PANTHER" id="PTHR39164">
    <property type="entry name" value="PROTEIN CCDC"/>
    <property type="match status" value="1"/>
</dbReference>
<feature type="transmembrane region" description="Helical" evidence="1">
    <location>
        <begin position="34"/>
        <end position="51"/>
    </location>
</feature>
<gene>
    <name evidence="2" type="ORF">ACFPOF_00135</name>
</gene>
<name>A0ABW0HIU9_9BACL</name>
<dbReference type="EMBL" id="JBHSMI010000001">
    <property type="protein sequence ID" value="MFC5401139.1"/>
    <property type="molecule type" value="Genomic_DNA"/>
</dbReference>
<reference evidence="3" key="1">
    <citation type="journal article" date="2019" name="Int. J. Syst. Evol. Microbiol.">
        <title>The Global Catalogue of Microorganisms (GCM) 10K type strain sequencing project: providing services to taxonomists for standard genome sequencing and annotation.</title>
        <authorList>
            <consortium name="The Broad Institute Genomics Platform"/>
            <consortium name="The Broad Institute Genome Sequencing Center for Infectious Disease"/>
            <person name="Wu L."/>
            <person name="Ma J."/>
        </authorList>
    </citation>
    <scope>NUCLEOTIDE SEQUENCE [LARGE SCALE GENOMIC DNA]</scope>
    <source>
        <strain evidence="3">CGMCC 1.18575</strain>
    </source>
</reference>
<protein>
    <submittedName>
        <fullName evidence="2">CcdC protein domain-containing protein</fullName>
    </submittedName>
</protein>
<dbReference type="Pfam" id="PF07301">
    <property type="entry name" value="DUF1453"/>
    <property type="match status" value="1"/>
</dbReference>
<dbReference type="Proteomes" id="UP001596113">
    <property type="component" value="Unassembled WGS sequence"/>
</dbReference>
<evidence type="ECO:0000313" key="3">
    <source>
        <dbReference type="Proteomes" id="UP001596113"/>
    </source>
</evidence>
<evidence type="ECO:0000313" key="2">
    <source>
        <dbReference type="EMBL" id="MFC5401139.1"/>
    </source>
</evidence>
<dbReference type="RefSeq" id="WP_378128413.1">
    <property type="nucleotide sequence ID" value="NZ_JBHSMI010000001.1"/>
</dbReference>
<dbReference type="PIRSF" id="PIRSF021441">
    <property type="entry name" value="DUF1453"/>
    <property type="match status" value="1"/>
</dbReference>
<comment type="caution">
    <text evidence="2">The sequence shown here is derived from an EMBL/GenBank/DDBJ whole genome shotgun (WGS) entry which is preliminary data.</text>
</comment>
<proteinExistence type="predicted"/>
<dbReference type="PANTHER" id="PTHR39164:SF1">
    <property type="entry name" value="PROTEIN CCDC"/>
    <property type="match status" value="1"/>
</dbReference>
<organism evidence="2 3">
    <name type="scientific">Cohnella soli</name>
    <dbReference type="NCBI Taxonomy" id="425005"/>
    <lineage>
        <taxon>Bacteria</taxon>
        <taxon>Bacillati</taxon>
        <taxon>Bacillota</taxon>
        <taxon>Bacilli</taxon>
        <taxon>Bacillales</taxon>
        <taxon>Paenibacillaceae</taxon>
        <taxon>Cohnella</taxon>
    </lineage>
</organism>
<keyword evidence="3" id="KW-1185">Reference proteome</keyword>
<feature type="transmembrane region" description="Helical" evidence="1">
    <location>
        <begin position="124"/>
        <end position="145"/>
    </location>
</feature>
<feature type="transmembrane region" description="Helical" evidence="1">
    <location>
        <begin position="96"/>
        <end position="112"/>
    </location>
</feature>
<sequence>MNESTVYALMVAIAALILWKRTKSMFRPIKGNGTRLLFPLLFILPGLSLLFDSNVNQSEWAFGAAFGLGVAFSIPMIWTTNFEVREDNQIYAKKNWGFFVAFLGFMIVRFVLRLELSDMNPQDQMALFVTVAFGYLVPWRIVSFIKFQQLVNRSGMTR</sequence>
<keyword evidence="1" id="KW-0472">Membrane</keyword>